<evidence type="ECO:0000256" key="2">
    <source>
        <dbReference type="ARBA" id="ARBA00023125"/>
    </source>
</evidence>
<dbReference type="InterPro" id="IPR036093">
    <property type="entry name" value="NAC_dom_sf"/>
</dbReference>
<sequence>MNRPPGYRFYPTEEELLCFYLPNKLANTREEISRVIPVTDVYGFDPWQLPAVSASESTEQWFFFCPLQEREAHGGRTARMTPSGYWKATGSPSFVYSNNRVIGGKKTMVFYQGRAPVGTKTKWKMNEYRAVAEDAQPAETAPMLRNEFSLCRVYINMGIVRSYDRRPTVPMMSQSSDMVLPTPSVIDGTPSTKDGDSQSSTSGGDGLNMLEDIDWESLIGYENIEHS</sequence>
<name>A0A4Y1P008_9LILI</name>
<keyword evidence="1" id="KW-0805">Transcription regulation</keyword>
<dbReference type="AlphaFoldDB" id="A0A4Y1P008"/>
<dbReference type="Gene3D" id="2.170.150.80">
    <property type="entry name" value="NAC domain"/>
    <property type="match status" value="1"/>
</dbReference>
<reference evidence="7" key="1">
    <citation type="submission" date="2017-06" db="EMBL/GenBank/DDBJ databases">
        <authorList>
            <person name="Zhang Y.-N."/>
        </authorList>
    </citation>
    <scope>NUCLEOTIDE SEQUENCE</scope>
</reference>
<accession>A0A4Y1P008</accession>
<proteinExistence type="evidence at transcript level"/>
<dbReference type="GO" id="GO:0003677">
    <property type="term" value="F:DNA binding"/>
    <property type="evidence" value="ECO:0007669"/>
    <property type="project" value="UniProtKB-KW"/>
</dbReference>
<dbReference type="EMBL" id="MF398202">
    <property type="protein sequence ID" value="AXU39992.1"/>
    <property type="molecule type" value="mRNA"/>
</dbReference>
<keyword evidence="2" id="KW-0238">DNA-binding</keyword>
<evidence type="ECO:0000259" key="6">
    <source>
        <dbReference type="PROSITE" id="PS51005"/>
    </source>
</evidence>
<dbReference type="GO" id="GO:0006355">
    <property type="term" value="P:regulation of DNA-templated transcription"/>
    <property type="evidence" value="ECO:0007669"/>
    <property type="project" value="InterPro"/>
</dbReference>
<keyword evidence="4" id="KW-0539">Nucleus</keyword>
<evidence type="ECO:0000256" key="5">
    <source>
        <dbReference type="SAM" id="MobiDB-lite"/>
    </source>
</evidence>
<evidence type="ECO:0000256" key="3">
    <source>
        <dbReference type="ARBA" id="ARBA00023163"/>
    </source>
</evidence>
<evidence type="ECO:0000256" key="1">
    <source>
        <dbReference type="ARBA" id="ARBA00023015"/>
    </source>
</evidence>
<dbReference type="InterPro" id="IPR003441">
    <property type="entry name" value="NAC-dom"/>
</dbReference>
<evidence type="ECO:0000256" key="4">
    <source>
        <dbReference type="ARBA" id="ARBA00023242"/>
    </source>
</evidence>
<dbReference type="PANTHER" id="PTHR31744:SF220">
    <property type="entry name" value="LOW QUALITY PROTEIN: NAC DOMAIN-CONTAINING PROTEIN 90-LIKE"/>
    <property type="match status" value="1"/>
</dbReference>
<feature type="domain" description="NAC" evidence="6">
    <location>
        <begin position="3"/>
        <end position="156"/>
    </location>
</feature>
<feature type="region of interest" description="Disordered" evidence="5">
    <location>
        <begin position="171"/>
        <end position="208"/>
    </location>
</feature>
<dbReference type="SUPFAM" id="SSF101941">
    <property type="entry name" value="NAC domain"/>
    <property type="match status" value="1"/>
</dbReference>
<dbReference type="PANTHER" id="PTHR31744">
    <property type="entry name" value="PROTEIN CUP-SHAPED COTYLEDON 2-RELATED"/>
    <property type="match status" value="1"/>
</dbReference>
<dbReference type="PROSITE" id="PS51005">
    <property type="entry name" value="NAC"/>
    <property type="match status" value="1"/>
</dbReference>
<protein>
    <submittedName>
        <fullName evidence="7">NAC protein</fullName>
    </submittedName>
</protein>
<evidence type="ECO:0000313" key="7">
    <source>
        <dbReference type="EMBL" id="AXU39992.1"/>
    </source>
</evidence>
<organism evidence="7">
    <name type="scientific">Lilium pumilum</name>
    <dbReference type="NCBI Taxonomy" id="82327"/>
    <lineage>
        <taxon>Eukaryota</taxon>
        <taxon>Viridiplantae</taxon>
        <taxon>Streptophyta</taxon>
        <taxon>Embryophyta</taxon>
        <taxon>Tracheophyta</taxon>
        <taxon>Spermatophyta</taxon>
        <taxon>Magnoliopsida</taxon>
        <taxon>Liliopsida</taxon>
        <taxon>Liliales</taxon>
        <taxon>Liliaceae</taxon>
        <taxon>Lilium</taxon>
    </lineage>
</organism>
<dbReference type="Pfam" id="PF02365">
    <property type="entry name" value="NAM"/>
    <property type="match status" value="1"/>
</dbReference>
<keyword evidence="3" id="KW-0804">Transcription</keyword>